<name>A0A7S2PK70_9STRA</name>
<reference evidence="2" key="1">
    <citation type="submission" date="2021-01" db="EMBL/GenBank/DDBJ databases">
        <authorList>
            <person name="Corre E."/>
            <person name="Pelletier E."/>
            <person name="Niang G."/>
            <person name="Scheremetjew M."/>
            <person name="Finn R."/>
            <person name="Kale V."/>
            <person name="Holt S."/>
            <person name="Cochrane G."/>
            <person name="Meng A."/>
            <person name="Brown T."/>
            <person name="Cohen L."/>
        </authorList>
    </citation>
    <scope>NUCLEOTIDE SEQUENCE</scope>
    <source>
        <strain evidence="2">B650</strain>
    </source>
</reference>
<keyword evidence="1" id="KW-0472">Membrane</keyword>
<evidence type="ECO:0000256" key="1">
    <source>
        <dbReference type="SAM" id="Phobius"/>
    </source>
</evidence>
<dbReference type="EMBL" id="HBGY01027564">
    <property type="protein sequence ID" value="CAD9602186.1"/>
    <property type="molecule type" value="Transcribed_RNA"/>
</dbReference>
<sequence>MSRRVTDAFVFRICYALLYRMKSLCVYGRVCANNHDAYESSRFLFVCSVVCFLVLMYILDCFSYSVVWFIRASMVALACLYSLHPRLLGYVEKSKRCIIPGGVSYRLFILMNDAYS</sequence>
<evidence type="ECO:0000313" key="2">
    <source>
        <dbReference type="EMBL" id="CAD9602186.1"/>
    </source>
</evidence>
<protein>
    <submittedName>
        <fullName evidence="2">Uncharacterized protein</fullName>
    </submittedName>
</protein>
<proteinExistence type="predicted"/>
<dbReference type="AlphaFoldDB" id="A0A7S2PK70"/>
<accession>A0A7S2PK70</accession>
<organism evidence="2">
    <name type="scientific">Leptocylindrus danicus</name>
    <dbReference type="NCBI Taxonomy" id="163516"/>
    <lineage>
        <taxon>Eukaryota</taxon>
        <taxon>Sar</taxon>
        <taxon>Stramenopiles</taxon>
        <taxon>Ochrophyta</taxon>
        <taxon>Bacillariophyta</taxon>
        <taxon>Coscinodiscophyceae</taxon>
        <taxon>Chaetocerotophycidae</taxon>
        <taxon>Leptocylindrales</taxon>
        <taxon>Leptocylindraceae</taxon>
        <taxon>Leptocylindrus</taxon>
    </lineage>
</organism>
<gene>
    <name evidence="2" type="ORF">LDAN0321_LOCUS17078</name>
</gene>
<keyword evidence="1" id="KW-0812">Transmembrane</keyword>
<feature type="transmembrane region" description="Helical" evidence="1">
    <location>
        <begin position="65"/>
        <end position="83"/>
    </location>
</feature>
<feature type="transmembrane region" description="Helical" evidence="1">
    <location>
        <begin position="43"/>
        <end position="59"/>
    </location>
</feature>
<keyword evidence="1" id="KW-1133">Transmembrane helix</keyword>